<dbReference type="InterPro" id="IPR043502">
    <property type="entry name" value="DNA/RNA_pol_sf"/>
</dbReference>
<feature type="domain" description="DNA-directed DNA polymerase family A palm" evidence="4">
    <location>
        <begin position="368"/>
        <end position="610"/>
    </location>
</feature>
<dbReference type="SUPFAM" id="SSF56672">
    <property type="entry name" value="DNA/RNA polymerases"/>
    <property type="match status" value="1"/>
</dbReference>
<keyword evidence="6" id="KW-1185">Reference proteome</keyword>
<dbReference type="InterPro" id="IPR002298">
    <property type="entry name" value="DNA_polymerase_A"/>
</dbReference>
<dbReference type="SMART" id="SM00482">
    <property type="entry name" value="POLAc"/>
    <property type="match status" value="1"/>
</dbReference>
<dbReference type="SUPFAM" id="SSF53098">
    <property type="entry name" value="Ribonuclease H-like"/>
    <property type="match status" value="1"/>
</dbReference>
<dbReference type="RefSeq" id="WP_249333040.1">
    <property type="nucleotide sequence ID" value="NZ_JACRSY010000017.1"/>
</dbReference>
<dbReference type="EMBL" id="JACRSY010000017">
    <property type="protein sequence ID" value="MBC8580172.1"/>
    <property type="molecule type" value="Genomic_DNA"/>
</dbReference>
<dbReference type="EC" id="2.7.7.7" evidence="1"/>
<dbReference type="GO" id="GO:0003887">
    <property type="term" value="F:DNA-directed DNA polymerase activity"/>
    <property type="evidence" value="ECO:0007669"/>
    <property type="project" value="UniProtKB-EC"/>
</dbReference>
<dbReference type="PANTHER" id="PTHR10133">
    <property type="entry name" value="DNA POLYMERASE I"/>
    <property type="match status" value="1"/>
</dbReference>
<evidence type="ECO:0000256" key="2">
    <source>
        <dbReference type="ARBA" id="ARBA00022705"/>
    </source>
</evidence>
<gene>
    <name evidence="5" type="ORF">H8718_11620</name>
</gene>
<accession>A0A926ELA8</accession>
<dbReference type="InterPro" id="IPR012337">
    <property type="entry name" value="RNaseH-like_sf"/>
</dbReference>
<comment type="caution">
    <text evidence="5">The sequence shown here is derived from an EMBL/GenBank/DDBJ whole genome shotgun (WGS) entry which is preliminary data.</text>
</comment>
<reference evidence="5" key="1">
    <citation type="submission" date="2020-08" db="EMBL/GenBank/DDBJ databases">
        <title>Genome public.</title>
        <authorList>
            <person name="Liu C."/>
            <person name="Sun Q."/>
        </authorList>
    </citation>
    <scope>NUCLEOTIDE SEQUENCE</scope>
    <source>
        <strain evidence="5">NSJ-12</strain>
    </source>
</reference>
<dbReference type="InterPro" id="IPR001098">
    <property type="entry name" value="DNA-dir_DNA_pol_A_palm_dom"/>
</dbReference>
<dbReference type="GO" id="GO:0003677">
    <property type="term" value="F:DNA binding"/>
    <property type="evidence" value="ECO:0007669"/>
    <property type="project" value="InterPro"/>
</dbReference>
<evidence type="ECO:0000313" key="6">
    <source>
        <dbReference type="Proteomes" id="UP000655830"/>
    </source>
</evidence>
<dbReference type="Proteomes" id="UP000655830">
    <property type="component" value="Unassembled WGS sequence"/>
</dbReference>
<proteinExistence type="predicted"/>
<dbReference type="CDD" id="cd08642">
    <property type="entry name" value="DNA_pol_A_pol_I_A"/>
    <property type="match status" value="1"/>
</dbReference>
<keyword evidence="2" id="KW-0235">DNA replication</keyword>
<organism evidence="5 6">
    <name type="scientific">Zhenhengia yiwuensis</name>
    <dbReference type="NCBI Taxonomy" id="2763666"/>
    <lineage>
        <taxon>Bacteria</taxon>
        <taxon>Bacillati</taxon>
        <taxon>Bacillota</taxon>
        <taxon>Clostridia</taxon>
        <taxon>Lachnospirales</taxon>
        <taxon>Lachnospiraceae</taxon>
        <taxon>Zhenhengia</taxon>
    </lineage>
</organism>
<dbReference type="Pfam" id="PF00476">
    <property type="entry name" value="DNA_pol_A"/>
    <property type="match status" value="1"/>
</dbReference>
<evidence type="ECO:0000256" key="1">
    <source>
        <dbReference type="ARBA" id="ARBA00012417"/>
    </source>
</evidence>
<name>A0A926ELA8_9FIRM</name>
<comment type="catalytic activity">
    <reaction evidence="3">
        <text>DNA(n) + a 2'-deoxyribonucleoside 5'-triphosphate = DNA(n+1) + diphosphate</text>
        <dbReference type="Rhea" id="RHEA:22508"/>
        <dbReference type="Rhea" id="RHEA-COMP:17339"/>
        <dbReference type="Rhea" id="RHEA-COMP:17340"/>
        <dbReference type="ChEBI" id="CHEBI:33019"/>
        <dbReference type="ChEBI" id="CHEBI:61560"/>
        <dbReference type="ChEBI" id="CHEBI:173112"/>
        <dbReference type="EC" id="2.7.7.7"/>
    </reaction>
</comment>
<sequence>MRTLSIDIETYSSVSLTESGVYAYSEAPDFTILLLAYGFDDEEVQVIDLAQGEDVPCVLLEALISDDVIKTAYNANFERTCLARYLGKSMPPNQWRCTAVHALMLGLPGNLKGVCEALGLGEEETKSKTGRALIQYFSIPCKPNAKNGQRTRNLPAHDLEKWQLFKDYCKQDVVAERAIKERLSIFPVPQSEQELWELDQKINDGGILIDTQLVDNIIGYDQIYQEKLMEEAKALTGLTNPNSVAQLKNWLRDQGINPTGLTKAKVEELLETTTEDVNRVLQLRKAMSKTSTKKFEAMKRALCQDNRVRGTLQFYGANRSGRWAGRLLQVHNLPQNKVPDIELARELVKEGDFETLEMLFGETPFIFSQLVRTAIVAQHNFIISDFSAIEARVVAWLANEQWVLETFQGDGKLYEHTASRMFNVPIEKIVKGQPEYELRQKGKLATLACGYGGSVGALTSMGALKMGLVEEELSDIVHAWRQANPNIVRLWYDTEKAVKDALDTGWQVAIAKGVSAELEQGTLFIALPSGRRLAYAEVALEDNEITYMGIDQQSKKWTKLRTYGAKLVENITQAIARDCLAEAMKRLDQAGYSIVIHVHDEVVIDTDKDAMADITEMMSRDIDWVPGLPLRGDTYQTKFYKKD</sequence>
<dbReference type="Gene3D" id="1.10.150.20">
    <property type="entry name" value="5' to 3' exonuclease, C-terminal subdomain"/>
    <property type="match status" value="1"/>
</dbReference>
<protein>
    <recommendedName>
        <fullName evidence="1">DNA-directed DNA polymerase</fullName>
        <ecNumber evidence="1">2.7.7.7</ecNumber>
    </recommendedName>
</protein>
<dbReference type="PANTHER" id="PTHR10133:SF27">
    <property type="entry name" value="DNA POLYMERASE NU"/>
    <property type="match status" value="1"/>
</dbReference>
<evidence type="ECO:0000313" key="5">
    <source>
        <dbReference type="EMBL" id="MBC8580172.1"/>
    </source>
</evidence>
<evidence type="ECO:0000259" key="4">
    <source>
        <dbReference type="SMART" id="SM00482"/>
    </source>
</evidence>
<evidence type="ECO:0000256" key="3">
    <source>
        <dbReference type="ARBA" id="ARBA00049244"/>
    </source>
</evidence>
<dbReference type="GO" id="GO:0006302">
    <property type="term" value="P:double-strand break repair"/>
    <property type="evidence" value="ECO:0007669"/>
    <property type="project" value="TreeGrafter"/>
</dbReference>
<dbReference type="GO" id="GO:0006261">
    <property type="term" value="P:DNA-templated DNA replication"/>
    <property type="evidence" value="ECO:0007669"/>
    <property type="project" value="InterPro"/>
</dbReference>
<dbReference type="AlphaFoldDB" id="A0A926ELA8"/>
<dbReference type="Gene3D" id="3.30.70.370">
    <property type="match status" value="1"/>
</dbReference>